<dbReference type="InterPro" id="IPR020010">
    <property type="entry name" value="CHP03503"/>
</dbReference>
<dbReference type="NCBIfam" id="TIGR03503">
    <property type="entry name" value="TIGR03503 family protein"/>
    <property type="match status" value="1"/>
</dbReference>
<gene>
    <name evidence="4" type="ORF">ACFOEE_03960</name>
</gene>
<proteinExistence type="predicted"/>
<feature type="chain" id="PRO_5045769701" evidence="3">
    <location>
        <begin position="22"/>
        <end position="463"/>
    </location>
</feature>
<sequence length="463" mass="52227">MKLAAGISLFLALVCSFCTQAVTQSEQDTKKYGLTMLKRDGVMNEVPLLNNRFRIDYEVEKVTFLFFRRPGSPAVVLVQPDGSKLYPNHAMNNENLEWYDEVSYDLIIIKKPTPGPWQVLGQIQPDSRILVLGDITLDVDPLPPLIFRGETIKVTARVLNDGEPILSGYFREVVTLYVEFISTNNDQYANFGAGTQSVTEFRDDGQGFDERPMDGVFTGEFKLSFPAGEWRPEFSIQTPILKRRVVKSPLVVAEPPFDFNLDMSEHDSPDDHVLQIRINPEVAKPETVILQGKIFYPNGEEQLFTLPKETRLYRTLPIKNYDWGRYSVDISAFGENANGREFMATLPMYKFEIERPIEKVPELAKPIVKEQKLPEPEPEPSLSTAAFVAIIALGNVLILLIGWLAVRVFVQGKAILPHFSLPRFGKKKPLDLDELENEQEKVGGNGGKKDKSGEILNLSMSDD</sequence>
<keyword evidence="2" id="KW-0472">Membrane</keyword>
<protein>
    <submittedName>
        <fullName evidence="4">TIGR03503 family protein</fullName>
    </submittedName>
</protein>
<evidence type="ECO:0000256" key="2">
    <source>
        <dbReference type="SAM" id="Phobius"/>
    </source>
</evidence>
<evidence type="ECO:0000313" key="5">
    <source>
        <dbReference type="Proteomes" id="UP001595453"/>
    </source>
</evidence>
<feature type="transmembrane region" description="Helical" evidence="2">
    <location>
        <begin position="385"/>
        <end position="406"/>
    </location>
</feature>
<keyword evidence="5" id="KW-1185">Reference proteome</keyword>
<reference evidence="5" key="1">
    <citation type="journal article" date="2019" name="Int. J. Syst. Evol. Microbiol.">
        <title>The Global Catalogue of Microorganisms (GCM) 10K type strain sequencing project: providing services to taxonomists for standard genome sequencing and annotation.</title>
        <authorList>
            <consortium name="The Broad Institute Genomics Platform"/>
            <consortium name="The Broad Institute Genome Sequencing Center for Infectious Disease"/>
            <person name="Wu L."/>
            <person name="Ma J."/>
        </authorList>
    </citation>
    <scope>NUCLEOTIDE SEQUENCE [LARGE SCALE GENOMIC DNA]</scope>
    <source>
        <strain evidence="5">KCTC 42730</strain>
    </source>
</reference>
<name>A0ABV7CGM7_9GAMM</name>
<dbReference type="RefSeq" id="WP_377121147.1">
    <property type="nucleotide sequence ID" value="NZ_JBHRSD010000007.1"/>
</dbReference>
<keyword evidence="2" id="KW-0812">Transmembrane</keyword>
<organism evidence="4 5">
    <name type="scientific">Pseudoalteromonas fenneropenaei</name>
    <dbReference type="NCBI Taxonomy" id="1737459"/>
    <lineage>
        <taxon>Bacteria</taxon>
        <taxon>Pseudomonadati</taxon>
        <taxon>Pseudomonadota</taxon>
        <taxon>Gammaproteobacteria</taxon>
        <taxon>Alteromonadales</taxon>
        <taxon>Pseudoalteromonadaceae</taxon>
        <taxon>Pseudoalteromonas</taxon>
    </lineage>
</organism>
<dbReference type="Proteomes" id="UP001595453">
    <property type="component" value="Unassembled WGS sequence"/>
</dbReference>
<evidence type="ECO:0000256" key="1">
    <source>
        <dbReference type="SAM" id="MobiDB-lite"/>
    </source>
</evidence>
<dbReference type="EMBL" id="JBHRSD010000007">
    <property type="protein sequence ID" value="MFC3031673.1"/>
    <property type="molecule type" value="Genomic_DNA"/>
</dbReference>
<comment type="caution">
    <text evidence="4">The sequence shown here is derived from an EMBL/GenBank/DDBJ whole genome shotgun (WGS) entry which is preliminary data.</text>
</comment>
<evidence type="ECO:0000256" key="3">
    <source>
        <dbReference type="SAM" id="SignalP"/>
    </source>
</evidence>
<accession>A0ABV7CGM7</accession>
<keyword evidence="3" id="KW-0732">Signal</keyword>
<feature type="signal peptide" evidence="3">
    <location>
        <begin position="1"/>
        <end position="21"/>
    </location>
</feature>
<keyword evidence="2" id="KW-1133">Transmembrane helix</keyword>
<evidence type="ECO:0000313" key="4">
    <source>
        <dbReference type="EMBL" id="MFC3031673.1"/>
    </source>
</evidence>
<feature type="region of interest" description="Disordered" evidence="1">
    <location>
        <begin position="435"/>
        <end position="463"/>
    </location>
</feature>